<dbReference type="Proteomes" id="UP000268372">
    <property type="component" value="Unassembled WGS sequence"/>
</dbReference>
<dbReference type="InterPro" id="IPR036259">
    <property type="entry name" value="MFS_trans_sf"/>
</dbReference>
<dbReference type="OrthoDB" id="9812221at2"/>
<dbReference type="RefSeq" id="WP_124899584.1">
    <property type="nucleotide sequence ID" value="NZ_RQTJ01000017.1"/>
</dbReference>
<reference evidence="7 8" key="1">
    <citation type="submission" date="2018-11" db="EMBL/GenBank/DDBJ databases">
        <title>Flavobacterium sp. nov., YIM 102796 draft genome.</title>
        <authorList>
            <person name="Li G."/>
            <person name="Jiang Y."/>
        </authorList>
    </citation>
    <scope>NUCLEOTIDE SEQUENCE [LARGE SCALE GENOMIC DNA]</scope>
    <source>
        <strain evidence="7 8">YIM 102796</strain>
    </source>
</reference>
<dbReference type="Gene3D" id="1.20.1250.20">
    <property type="entry name" value="MFS general substrate transporter like domains"/>
    <property type="match status" value="1"/>
</dbReference>
<dbReference type="EMBL" id="RQTJ01000017">
    <property type="protein sequence ID" value="RRA94559.1"/>
    <property type="molecule type" value="Genomic_DNA"/>
</dbReference>
<dbReference type="PRINTS" id="PR01035">
    <property type="entry name" value="TCRTETA"/>
</dbReference>
<protein>
    <submittedName>
        <fullName evidence="7">MFS transporter</fullName>
    </submittedName>
</protein>
<sequence length="391" mass="43431">MIEKLWTANFLKACLANFLMGFAFYLIGTTMPFYIGEKYGATEAETGLVLASYIIATLLVRPFSGYIVDAFSRKKVYLIAYFFFVFVYFGYMWASTMTLFIIARMMHGVTWSVITTSSSTVAIDIIPAKRRGEGLGFFGLTTTIAMSVGPFIGLYLYENFEFKYNFYSTIVVGILGFITALTIKLPKREFKPKQVLSLDRFILKPALPIGINVLFIAISFGMLFTYAAKFGLNELKISSTGFFFLFMAIGMAVSRFFAGKLLDKGYVNYLMLTSLFIIGLGYTAFGLATSELLYFGSALFIGLGYGMASPSFQTMIINMGTNDQRGTANSTFFSFYDLGIGIGMVISGFLATVLPAIGNLFVLCGVLSFVALFYYYFVTAKVYARKKLAVM</sequence>
<evidence type="ECO:0000256" key="4">
    <source>
        <dbReference type="ARBA" id="ARBA00023136"/>
    </source>
</evidence>
<feature type="transmembrane region" description="Helical" evidence="5">
    <location>
        <begin position="240"/>
        <end position="257"/>
    </location>
</feature>
<comment type="subcellular location">
    <subcellularLocation>
        <location evidence="1">Membrane</location>
        <topology evidence="1">Multi-pass membrane protein</topology>
    </subcellularLocation>
</comment>
<feature type="transmembrane region" description="Helical" evidence="5">
    <location>
        <begin position="293"/>
        <end position="312"/>
    </location>
</feature>
<feature type="transmembrane region" description="Helical" evidence="5">
    <location>
        <begin position="135"/>
        <end position="158"/>
    </location>
</feature>
<evidence type="ECO:0000256" key="2">
    <source>
        <dbReference type="ARBA" id="ARBA00022692"/>
    </source>
</evidence>
<evidence type="ECO:0000256" key="3">
    <source>
        <dbReference type="ARBA" id="ARBA00022989"/>
    </source>
</evidence>
<dbReference type="Pfam" id="PF07690">
    <property type="entry name" value="MFS_1"/>
    <property type="match status" value="1"/>
</dbReference>
<dbReference type="GO" id="GO:0016020">
    <property type="term" value="C:membrane"/>
    <property type="evidence" value="ECO:0007669"/>
    <property type="project" value="UniProtKB-SubCell"/>
</dbReference>
<feature type="transmembrane region" description="Helical" evidence="5">
    <location>
        <begin position="164"/>
        <end position="185"/>
    </location>
</feature>
<feature type="transmembrane region" description="Helical" evidence="5">
    <location>
        <begin position="333"/>
        <end position="354"/>
    </location>
</feature>
<dbReference type="InterPro" id="IPR052714">
    <property type="entry name" value="MFS_Exporter"/>
</dbReference>
<dbReference type="PANTHER" id="PTHR23531">
    <property type="entry name" value="QUINOLENE RESISTANCE PROTEIN NORA"/>
    <property type="match status" value="1"/>
</dbReference>
<dbReference type="InterPro" id="IPR020846">
    <property type="entry name" value="MFS_dom"/>
</dbReference>
<keyword evidence="8" id="KW-1185">Reference proteome</keyword>
<feature type="transmembrane region" description="Helical" evidence="5">
    <location>
        <begin position="12"/>
        <end position="35"/>
    </location>
</feature>
<dbReference type="InterPro" id="IPR011701">
    <property type="entry name" value="MFS"/>
</dbReference>
<accession>A0A3P1AZR0</accession>
<proteinExistence type="predicted"/>
<dbReference type="InterPro" id="IPR001958">
    <property type="entry name" value="Tet-R_TetA/multi-R_MdtG-like"/>
</dbReference>
<feature type="transmembrane region" description="Helical" evidence="5">
    <location>
        <begin position="109"/>
        <end position="128"/>
    </location>
</feature>
<feature type="transmembrane region" description="Helical" evidence="5">
    <location>
        <begin position="76"/>
        <end position="103"/>
    </location>
</feature>
<dbReference type="SUPFAM" id="SSF103473">
    <property type="entry name" value="MFS general substrate transporter"/>
    <property type="match status" value="1"/>
</dbReference>
<dbReference type="CDD" id="cd17489">
    <property type="entry name" value="MFS_YfcJ_like"/>
    <property type="match status" value="1"/>
</dbReference>
<feature type="transmembrane region" description="Helical" evidence="5">
    <location>
        <begin position="206"/>
        <end position="228"/>
    </location>
</feature>
<feature type="domain" description="Major facilitator superfamily (MFS) profile" evidence="6">
    <location>
        <begin position="9"/>
        <end position="383"/>
    </location>
</feature>
<organism evidence="7 8">
    <name type="scientific">Paenimyroides viscosum</name>
    <dbReference type="NCBI Taxonomy" id="2488729"/>
    <lineage>
        <taxon>Bacteria</taxon>
        <taxon>Pseudomonadati</taxon>
        <taxon>Bacteroidota</taxon>
        <taxon>Flavobacteriia</taxon>
        <taxon>Flavobacteriales</taxon>
        <taxon>Flavobacteriaceae</taxon>
        <taxon>Paenimyroides</taxon>
    </lineage>
</organism>
<dbReference type="AlphaFoldDB" id="A0A3P1AZR0"/>
<dbReference type="GO" id="GO:0022857">
    <property type="term" value="F:transmembrane transporter activity"/>
    <property type="evidence" value="ECO:0007669"/>
    <property type="project" value="InterPro"/>
</dbReference>
<evidence type="ECO:0000313" key="8">
    <source>
        <dbReference type="Proteomes" id="UP000268372"/>
    </source>
</evidence>
<keyword evidence="3 5" id="KW-1133">Transmembrane helix</keyword>
<gene>
    <name evidence="7" type="ORF">EG242_09105</name>
</gene>
<evidence type="ECO:0000259" key="6">
    <source>
        <dbReference type="PROSITE" id="PS50850"/>
    </source>
</evidence>
<feature type="transmembrane region" description="Helical" evidence="5">
    <location>
        <begin position="47"/>
        <end position="64"/>
    </location>
</feature>
<evidence type="ECO:0000256" key="1">
    <source>
        <dbReference type="ARBA" id="ARBA00004141"/>
    </source>
</evidence>
<evidence type="ECO:0000256" key="5">
    <source>
        <dbReference type="SAM" id="Phobius"/>
    </source>
</evidence>
<dbReference type="PANTHER" id="PTHR23531:SF1">
    <property type="entry name" value="QUINOLENE RESISTANCE PROTEIN NORA"/>
    <property type="match status" value="1"/>
</dbReference>
<keyword evidence="4 5" id="KW-0472">Membrane</keyword>
<comment type="caution">
    <text evidence="7">The sequence shown here is derived from an EMBL/GenBank/DDBJ whole genome shotgun (WGS) entry which is preliminary data.</text>
</comment>
<name>A0A3P1AZR0_9FLAO</name>
<evidence type="ECO:0000313" key="7">
    <source>
        <dbReference type="EMBL" id="RRA94559.1"/>
    </source>
</evidence>
<feature type="transmembrane region" description="Helical" evidence="5">
    <location>
        <begin position="269"/>
        <end position="287"/>
    </location>
</feature>
<dbReference type="PROSITE" id="PS50850">
    <property type="entry name" value="MFS"/>
    <property type="match status" value="1"/>
</dbReference>
<keyword evidence="2 5" id="KW-0812">Transmembrane</keyword>
<feature type="transmembrane region" description="Helical" evidence="5">
    <location>
        <begin position="360"/>
        <end position="378"/>
    </location>
</feature>